<name>A0A401THH0_CHIPU</name>
<organism evidence="2 3">
    <name type="scientific">Chiloscyllium punctatum</name>
    <name type="common">Brownbanded bambooshark</name>
    <name type="synonym">Hemiscyllium punctatum</name>
    <dbReference type="NCBI Taxonomy" id="137246"/>
    <lineage>
        <taxon>Eukaryota</taxon>
        <taxon>Metazoa</taxon>
        <taxon>Chordata</taxon>
        <taxon>Craniata</taxon>
        <taxon>Vertebrata</taxon>
        <taxon>Chondrichthyes</taxon>
        <taxon>Elasmobranchii</taxon>
        <taxon>Galeomorphii</taxon>
        <taxon>Galeoidea</taxon>
        <taxon>Orectolobiformes</taxon>
        <taxon>Hemiscylliidae</taxon>
        <taxon>Chiloscyllium</taxon>
    </lineage>
</organism>
<gene>
    <name evidence="2" type="ORF">chiPu_0025988</name>
</gene>
<proteinExistence type="predicted"/>
<sequence length="96" mass="10169">MSGCRVWEGVYMARGGGGAYMTMAIVYVTITTLYMSRGGVCGVKDDLYGTMGGVSGTRGGSIRQRAGSIITERRVRGGIIAQDKVLGRVGGAWWVD</sequence>
<dbReference type="EMBL" id="BEZZ01070084">
    <property type="protein sequence ID" value="GCC42104.1"/>
    <property type="molecule type" value="Genomic_DNA"/>
</dbReference>
<keyword evidence="1" id="KW-0812">Transmembrane</keyword>
<feature type="transmembrane region" description="Helical" evidence="1">
    <location>
        <begin position="17"/>
        <end position="35"/>
    </location>
</feature>
<comment type="caution">
    <text evidence="2">The sequence shown here is derived from an EMBL/GenBank/DDBJ whole genome shotgun (WGS) entry which is preliminary data.</text>
</comment>
<evidence type="ECO:0000313" key="2">
    <source>
        <dbReference type="EMBL" id="GCC42104.1"/>
    </source>
</evidence>
<reference evidence="2 3" key="1">
    <citation type="journal article" date="2018" name="Nat. Ecol. Evol.">
        <title>Shark genomes provide insights into elasmobranch evolution and the origin of vertebrates.</title>
        <authorList>
            <person name="Hara Y"/>
            <person name="Yamaguchi K"/>
            <person name="Onimaru K"/>
            <person name="Kadota M"/>
            <person name="Koyanagi M"/>
            <person name="Keeley SD"/>
            <person name="Tatsumi K"/>
            <person name="Tanaka K"/>
            <person name="Motone F"/>
            <person name="Kageyama Y"/>
            <person name="Nozu R"/>
            <person name="Adachi N"/>
            <person name="Nishimura O"/>
            <person name="Nakagawa R"/>
            <person name="Tanegashima C"/>
            <person name="Kiyatake I"/>
            <person name="Matsumoto R"/>
            <person name="Murakumo K"/>
            <person name="Nishida K"/>
            <person name="Terakita A"/>
            <person name="Kuratani S"/>
            <person name="Sato K"/>
            <person name="Hyodo S Kuraku.S."/>
        </authorList>
    </citation>
    <scope>NUCLEOTIDE SEQUENCE [LARGE SCALE GENOMIC DNA]</scope>
</reference>
<evidence type="ECO:0000313" key="3">
    <source>
        <dbReference type="Proteomes" id="UP000287033"/>
    </source>
</evidence>
<protein>
    <submittedName>
        <fullName evidence="2">Uncharacterized protein</fullName>
    </submittedName>
</protein>
<dbReference type="Proteomes" id="UP000287033">
    <property type="component" value="Unassembled WGS sequence"/>
</dbReference>
<dbReference type="AlphaFoldDB" id="A0A401THH0"/>
<keyword evidence="3" id="KW-1185">Reference proteome</keyword>
<accession>A0A401THH0</accession>
<keyword evidence="1" id="KW-1133">Transmembrane helix</keyword>
<evidence type="ECO:0000256" key="1">
    <source>
        <dbReference type="SAM" id="Phobius"/>
    </source>
</evidence>
<keyword evidence="1" id="KW-0472">Membrane</keyword>